<dbReference type="EMBL" id="BFAD01000003">
    <property type="protein sequence ID" value="GBE80314.1"/>
    <property type="molecule type" value="Genomic_DNA"/>
</dbReference>
<dbReference type="GeneID" id="38777231"/>
<comment type="caution">
    <text evidence="2">The sequence shown here is derived from an EMBL/GenBank/DDBJ whole genome shotgun (WGS) entry which is preliminary data.</text>
</comment>
<evidence type="ECO:0000313" key="3">
    <source>
        <dbReference type="Proteomes" id="UP000287166"/>
    </source>
</evidence>
<dbReference type="AlphaFoldDB" id="A0A401GDQ2"/>
<proteinExistence type="predicted"/>
<feature type="region of interest" description="Disordered" evidence="1">
    <location>
        <begin position="46"/>
        <end position="69"/>
    </location>
</feature>
<evidence type="ECO:0000256" key="1">
    <source>
        <dbReference type="SAM" id="MobiDB-lite"/>
    </source>
</evidence>
<organism evidence="2 3">
    <name type="scientific">Sparassis crispa</name>
    <dbReference type="NCBI Taxonomy" id="139825"/>
    <lineage>
        <taxon>Eukaryota</taxon>
        <taxon>Fungi</taxon>
        <taxon>Dikarya</taxon>
        <taxon>Basidiomycota</taxon>
        <taxon>Agaricomycotina</taxon>
        <taxon>Agaricomycetes</taxon>
        <taxon>Polyporales</taxon>
        <taxon>Sparassidaceae</taxon>
        <taxon>Sparassis</taxon>
    </lineage>
</organism>
<feature type="compositionally biased region" description="Low complexity" evidence="1">
    <location>
        <begin position="46"/>
        <end position="55"/>
    </location>
</feature>
<accession>A0A401GDQ2</accession>
<gene>
    <name evidence="2" type="ORF">SCP_0300290</name>
</gene>
<name>A0A401GDQ2_9APHY</name>
<evidence type="ECO:0000313" key="2">
    <source>
        <dbReference type="EMBL" id="GBE80314.1"/>
    </source>
</evidence>
<dbReference type="InParanoid" id="A0A401GDQ2"/>
<protein>
    <submittedName>
        <fullName evidence="2">Uncharacterized protein</fullName>
    </submittedName>
</protein>
<dbReference type="Proteomes" id="UP000287166">
    <property type="component" value="Unassembled WGS sequence"/>
</dbReference>
<keyword evidence="3" id="KW-1185">Reference proteome</keyword>
<sequence>MDSPAGVPSNSPSNGDIDKGLLSVALSDVPAAGRTQAPITQTLLRRAYSASSSAPSPRPPMGAMFTPGSKNLTRDLPALSLLMHVAPLPRSRTCRLNSVQLAEAFNDGKSSLLLPAVQ</sequence>
<dbReference type="RefSeq" id="XP_027611227.1">
    <property type="nucleotide sequence ID" value="XM_027755426.1"/>
</dbReference>
<reference evidence="2 3" key="1">
    <citation type="journal article" date="2018" name="Sci. Rep.">
        <title>Genome sequence of the cauliflower mushroom Sparassis crispa (Hanabiratake) and its association with beneficial usage.</title>
        <authorList>
            <person name="Kiyama R."/>
            <person name="Furutani Y."/>
            <person name="Kawaguchi K."/>
            <person name="Nakanishi T."/>
        </authorList>
    </citation>
    <scope>NUCLEOTIDE SEQUENCE [LARGE SCALE GENOMIC DNA]</scope>
</reference>